<dbReference type="GO" id="GO:0003723">
    <property type="term" value="F:RNA binding"/>
    <property type="evidence" value="ECO:0007669"/>
    <property type="project" value="UniProtKB-KW"/>
</dbReference>
<reference evidence="3 4" key="1">
    <citation type="submission" date="2020-08" db="EMBL/GenBank/DDBJ databases">
        <title>Genomic Encyclopedia of Type Strains, Phase IV (KMG-IV): sequencing the most valuable type-strain genomes for metagenomic binning, comparative biology and taxonomic classification.</title>
        <authorList>
            <person name="Goeker M."/>
        </authorList>
    </citation>
    <scope>NUCLEOTIDE SEQUENCE [LARGE SCALE GENOMIC DNA]</scope>
    <source>
        <strain evidence="3 4">DSM 103526</strain>
    </source>
</reference>
<dbReference type="Gene3D" id="3.30.1370.160">
    <property type="match status" value="1"/>
</dbReference>
<dbReference type="PANTHER" id="PTHR13633:SF3">
    <property type="entry name" value="MITOCHONDRIAL TRANSCRIPTION RESCUE FACTOR 1"/>
    <property type="match status" value="1"/>
</dbReference>
<dbReference type="InterPro" id="IPR002942">
    <property type="entry name" value="S4_RNA-bd"/>
</dbReference>
<dbReference type="InterPro" id="IPR040591">
    <property type="entry name" value="RqcP2_RBD"/>
</dbReference>
<comment type="caution">
    <text evidence="3">The sequence shown here is derived from an EMBL/GenBank/DDBJ whole genome shotgun (WGS) entry which is preliminary data.</text>
</comment>
<dbReference type="Gene3D" id="3.10.290.10">
    <property type="entry name" value="RNA-binding S4 domain"/>
    <property type="match status" value="1"/>
</dbReference>
<dbReference type="SUPFAM" id="SSF55174">
    <property type="entry name" value="Alpha-L RNA-binding motif"/>
    <property type="match status" value="1"/>
</dbReference>
<name>A0A841KTD9_9FIRM</name>
<dbReference type="Pfam" id="PF01479">
    <property type="entry name" value="S4"/>
    <property type="match status" value="1"/>
</dbReference>
<dbReference type="PROSITE" id="PS50889">
    <property type="entry name" value="S4"/>
    <property type="match status" value="1"/>
</dbReference>
<accession>A0A841KTD9</accession>
<organism evidence="3 4">
    <name type="scientific">Anaerosolibacter carboniphilus</name>
    <dbReference type="NCBI Taxonomy" id="1417629"/>
    <lineage>
        <taxon>Bacteria</taxon>
        <taxon>Bacillati</taxon>
        <taxon>Bacillota</taxon>
        <taxon>Clostridia</taxon>
        <taxon>Peptostreptococcales</taxon>
        <taxon>Thermotaleaceae</taxon>
        <taxon>Anaerosolibacter</taxon>
    </lineage>
</organism>
<dbReference type="InterPro" id="IPR012677">
    <property type="entry name" value="Nucleotide-bd_a/b_plait_sf"/>
</dbReference>
<dbReference type="SMART" id="SM00363">
    <property type="entry name" value="S4"/>
    <property type="match status" value="1"/>
</dbReference>
<dbReference type="Gene3D" id="3.30.70.330">
    <property type="match status" value="1"/>
</dbReference>
<dbReference type="Pfam" id="PF17774">
    <property type="entry name" value="YlmH_RBD"/>
    <property type="match status" value="1"/>
</dbReference>
<keyword evidence="1" id="KW-0694">RNA-binding</keyword>
<dbReference type="RefSeq" id="WP_184311494.1">
    <property type="nucleotide sequence ID" value="NZ_JACHEN010000019.1"/>
</dbReference>
<dbReference type="InterPro" id="IPR036986">
    <property type="entry name" value="S4_RNA-bd_sf"/>
</dbReference>
<dbReference type="CDD" id="cd00165">
    <property type="entry name" value="S4"/>
    <property type="match status" value="1"/>
</dbReference>
<dbReference type="PANTHER" id="PTHR13633">
    <property type="entry name" value="MITOCHONDRIAL TRANSCRIPTION RESCUE FACTOR 1"/>
    <property type="match status" value="1"/>
</dbReference>
<dbReference type="Proteomes" id="UP000579281">
    <property type="component" value="Unassembled WGS sequence"/>
</dbReference>
<evidence type="ECO:0000259" key="2">
    <source>
        <dbReference type="SMART" id="SM00363"/>
    </source>
</evidence>
<protein>
    <submittedName>
        <fullName evidence="3">RNA-binding protein YlmH</fullName>
    </submittedName>
</protein>
<proteinExistence type="predicted"/>
<keyword evidence="4" id="KW-1185">Reference proteome</keyword>
<dbReference type="AlphaFoldDB" id="A0A841KTD9"/>
<evidence type="ECO:0000313" key="4">
    <source>
        <dbReference type="Proteomes" id="UP000579281"/>
    </source>
</evidence>
<evidence type="ECO:0000313" key="3">
    <source>
        <dbReference type="EMBL" id="MBB6216974.1"/>
    </source>
</evidence>
<dbReference type="EMBL" id="JACHEN010000019">
    <property type="protein sequence ID" value="MBB6216974.1"/>
    <property type="molecule type" value="Genomic_DNA"/>
</dbReference>
<gene>
    <name evidence="3" type="ORF">HNQ80_003079</name>
</gene>
<sequence length="262" mass="29782">MIDREGLTRHIRSAEDKIIISRMLDRAEAVLKNYIPRNTDFFDPYQISLCRPILNKLDELKYFIAGGVAQSERQIIVMFPDYMEPEEIESPLSVLQIDGDFENNNLSHRDILGAILGLGIKREKIGDIIVSANCAYIVSFKEICDFMNGNLAKISRYSIETNLVDLENIKIQEENYKLIETTVPSLRLDALVGVGFGESRSSLSKMIGNDRVKVNWKPINNPAHPVHEGDVISFKGKGRILLLEVGNKTKKDRYKVTIKRMI</sequence>
<evidence type="ECO:0000256" key="1">
    <source>
        <dbReference type="PROSITE-ProRule" id="PRU00182"/>
    </source>
</evidence>
<feature type="domain" description="RNA-binding S4" evidence="2">
    <location>
        <begin position="186"/>
        <end position="250"/>
    </location>
</feature>